<keyword evidence="5 10" id="KW-0479">Metal-binding</keyword>
<dbReference type="GO" id="GO:0046872">
    <property type="term" value="F:metal ion binding"/>
    <property type="evidence" value="ECO:0007669"/>
    <property type="project" value="UniProtKB-UniRule"/>
</dbReference>
<keyword evidence="3 10" id="KW-0285">Flavoprotein</keyword>
<accession>A0AA43PFV9</accession>
<dbReference type="Gene3D" id="3.10.520.10">
    <property type="entry name" value="ApbE-like domains"/>
    <property type="match status" value="1"/>
</dbReference>
<dbReference type="GO" id="GO:0016740">
    <property type="term" value="F:transferase activity"/>
    <property type="evidence" value="ECO:0007669"/>
    <property type="project" value="UniProtKB-UniRule"/>
</dbReference>
<dbReference type="InterPro" id="IPR003374">
    <property type="entry name" value="ApbE-like_sf"/>
</dbReference>
<comment type="cofactor">
    <cofactor evidence="11">
        <name>Mg(2+)</name>
        <dbReference type="ChEBI" id="CHEBI:18420"/>
    </cofactor>
    <cofactor evidence="11">
        <name>Mn(2+)</name>
        <dbReference type="ChEBI" id="CHEBI:29035"/>
    </cofactor>
    <text evidence="11">Magnesium. Can also use manganese.</text>
</comment>
<keyword evidence="4 10" id="KW-0808">Transferase</keyword>
<comment type="caution">
    <text evidence="12">The sequence shown here is derived from an EMBL/GenBank/DDBJ whole genome shotgun (WGS) entry which is preliminary data.</text>
</comment>
<comment type="catalytic activity">
    <reaction evidence="9 10">
        <text>L-threonyl-[protein] + FAD = FMN-L-threonyl-[protein] + AMP + H(+)</text>
        <dbReference type="Rhea" id="RHEA:36847"/>
        <dbReference type="Rhea" id="RHEA-COMP:11060"/>
        <dbReference type="Rhea" id="RHEA-COMP:11061"/>
        <dbReference type="ChEBI" id="CHEBI:15378"/>
        <dbReference type="ChEBI" id="CHEBI:30013"/>
        <dbReference type="ChEBI" id="CHEBI:57692"/>
        <dbReference type="ChEBI" id="CHEBI:74257"/>
        <dbReference type="ChEBI" id="CHEBI:456215"/>
        <dbReference type="EC" id="2.7.1.180"/>
    </reaction>
</comment>
<name>A0AA43PFV9_9LACT</name>
<dbReference type="Pfam" id="PF02424">
    <property type="entry name" value="ApbE"/>
    <property type="match status" value="1"/>
</dbReference>
<evidence type="ECO:0000256" key="8">
    <source>
        <dbReference type="ARBA" id="ARBA00031306"/>
    </source>
</evidence>
<dbReference type="SUPFAM" id="SSF143631">
    <property type="entry name" value="ApbE-like"/>
    <property type="match status" value="1"/>
</dbReference>
<protein>
    <recommendedName>
        <fullName evidence="2 10">FAD:protein FMN transferase</fullName>
        <ecNumber evidence="1 10">2.7.1.180</ecNumber>
    </recommendedName>
    <alternativeName>
        <fullName evidence="8 10">Flavin transferase</fullName>
    </alternativeName>
</protein>
<comment type="similarity">
    <text evidence="10">Belongs to the ApbE family.</text>
</comment>
<dbReference type="PIRSF" id="PIRSF006268">
    <property type="entry name" value="ApbE"/>
    <property type="match status" value="1"/>
</dbReference>
<dbReference type="RefSeq" id="WP_265150095.1">
    <property type="nucleotide sequence ID" value="NZ_AP026069.1"/>
</dbReference>
<keyword evidence="6 10" id="KW-0274">FAD</keyword>
<dbReference type="PANTHER" id="PTHR30040">
    <property type="entry name" value="THIAMINE BIOSYNTHESIS LIPOPROTEIN APBE"/>
    <property type="match status" value="1"/>
</dbReference>
<dbReference type="EMBL" id="JARYTV010000003">
    <property type="protein sequence ID" value="MDH7959919.1"/>
    <property type="molecule type" value="Genomic_DNA"/>
</dbReference>
<feature type="binding site" evidence="11">
    <location>
        <position position="158"/>
    </location>
    <ligand>
        <name>Mg(2+)</name>
        <dbReference type="ChEBI" id="CHEBI:18420"/>
    </ligand>
</feature>
<evidence type="ECO:0000256" key="9">
    <source>
        <dbReference type="ARBA" id="ARBA00048540"/>
    </source>
</evidence>
<evidence type="ECO:0000313" key="13">
    <source>
        <dbReference type="Proteomes" id="UP001157396"/>
    </source>
</evidence>
<gene>
    <name evidence="12" type="ORF">QHR29_05500</name>
</gene>
<evidence type="ECO:0000256" key="10">
    <source>
        <dbReference type="PIRNR" id="PIRNR006268"/>
    </source>
</evidence>
<evidence type="ECO:0000256" key="6">
    <source>
        <dbReference type="ARBA" id="ARBA00022827"/>
    </source>
</evidence>
<dbReference type="InterPro" id="IPR024932">
    <property type="entry name" value="ApbE"/>
</dbReference>
<dbReference type="Proteomes" id="UP001157396">
    <property type="component" value="Unassembled WGS sequence"/>
</dbReference>
<keyword evidence="7 10" id="KW-0460">Magnesium</keyword>
<organism evidence="12 13">
    <name type="scientific">Lactococcus garvieae</name>
    <dbReference type="NCBI Taxonomy" id="1363"/>
    <lineage>
        <taxon>Bacteria</taxon>
        <taxon>Bacillati</taxon>
        <taxon>Bacillota</taxon>
        <taxon>Bacilli</taxon>
        <taxon>Lactobacillales</taxon>
        <taxon>Streptococcaceae</taxon>
        <taxon>Lactococcus</taxon>
    </lineage>
</organism>
<dbReference type="PANTHER" id="PTHR30040:SF2">
    <property type="entry name" value="FAD:PROTEIN FMN TRANSFERASE"/>
    <property type="match status" value="1"/>
</dbReference>
<dbReference type="AlphaFoldDB" id="A0AA43PFV9"/>
<sequence length="327" mass="36777">MRILEHRSMSDFLSQKYRGLGTVIELSLLEVHKSETTERLDQAHRKIAHYEDLFTVNRAFSELMAVNQFAGLKAVPLSEEVYTLTKKAVQISQEHVGFNASIGPLVRLWHIGFADARVPSEQEVQDMLALVSPDHIVLDDQKKTVFLPQKGMSLDLGGIAKGYIADKVVEFWKETGLSTGIVNLGGNIRFLGLPLKGYWRVGIRNPLTHGTSLVLQVLTTSSSVVTSGIDQRYLERDGKSYHHILNPETGYPHVNNLASVTVFSEKSLDGEIEAKRMFFSEEPEKVFAKRQDVIQAAVLITKEKEIKILGLKPKDVRLIDKRFKILN</sequence>
<reference evidence="12" key="1">
    <citation type="submission" date="2023-04" db="EMBL/GenBank/DDBJ databases">
        <title>Genomic analysis of Lactococcus garvieae isolates.</title>
        <authorList>
            <person name="Zhanghang C."/>
        </authorList>
    </citation>
    <scope>NUCLEOTIDE SEQUENCE</scope>
    <source>
        <strain evidence="12">ZB-1</strain>
    </source>
</reference>
<evidence type="ECO:0000256" key="2">
    <source>
        <dbReference type="ARBA" id="ARBA00016337"/>
    </source>
</evidence>
<evidence type="ECO:0000256" key="4">
    <source>
        <dbReference type="ARBA" id="ARBA00022679"/>
    </source>
</evidence>
<evidence type="ECO:0000256" key="5">
    <source>
        <dbReference type="ARBA" id="ARBA00022723"/>
    </source>
</evidence>
<dbReference type="EC" id="2.7.1.180" evidence="1 10"/>
<evidence type="ECO:0000313" key="12">
    <source>
        <dbReference type="EMBL" id="MDH7959919.1"/>
    </source>
</evidence>
<evidence type="ECO:0000256" key="7">
    <source>
        <dbReference type="ARBA" id="ARBA00022842"/>
    </source>
</evidence>
<evidence type="ECO:0000256" key="3">
    <source>
        <dbReference type="ARBA" id="ARBA00022630"/>
    </source>
</evidence>
<evidence type="ECO:0000256" key="1">
    <source>
        <dbReference type="ARBA" id="ARBA00011955"/>
    </source>
</evidence>
<evidence type="ECO:0000256" key="11">
    <source>
        <dbReference type="PIRSR" id="PIRSR006268-2"/>
    </source>
</evidence>
<proteinExistence type="inferred from homology"/>